<evidence type="ECO:0000256" key="1">
    <source>
        <dbReference type="SAM" id="MobiDB-lite"/>
    </source>
</evidence>
<feature type="chain" id="PRO_5043855291" evidence="2">
    <location>
        <begin position="24"/>
        <end position="244"/>
    </location>
</feature>
<evidence type="ECO:0000313" key="4">
    <source>
        <dbReference type="Proteomes" id="UP001327957"/>
    </source>
</evidence>
<sequence length="244" mass="26609">MQFKLSHAVLLGLVAIVPLGVTGGLITAETTDDSTLTRVAVDEAKHRYLLEAIDPRGILKLGDKPPNDKDLPGTLRGKPGSGDDKPGDGTGTPVGTGLAPKFADANLEAARNKGETLTRVSIMPFSIMRQSLSKSTVILKSPSNDFINTWENRKKDLDSLGDKKRGGEAASIIQYPDGAVFIKESWNKDRDQPVPKATWTDMVNDQWMIVAKQDTKNLKYVICDNIQNINTKDSSGMTQHEGRH</sequence>
<feature type="region of interest" description="Disordered" evidence="1">
    <location>
        <begin position="59"/>
        <end position="99"/>
    </location>
</feature>
<dbReference type="EMBL" id="JASAOK010000047">
    <property type="protein sequence ID" value="KAK6210090.1"/>
    <property type="molecule type" value="Genomic_DNA"/>
</dbReference>
<evidence type="ECO:0000313" key="3">
    <source>
        <dbReference type="EMBL" id="KAK6210090.1"/>
    </source>
</evidence>
<organism evidence="3 4">
    <name type="scientific">Colletotrichum tabaci</name>
    <dbReference type="NCBI Taxonomy" id="1209068"/>
    <lineage>
        <taxon>Eukaryota</taxon>
        <taxon>Fungi</taxon>
        <taxon>Dikarya</taxon>
        <taxon>Ascomycota</taxon>
        <taxon>Pezizomycotina</taxon>
        <taxon>Sordariomycetes</taxon>
        <taxon>Hypocreomycetidae</taxon>
        <taxon>Glomerellales</taxon>
        <taxon>Glomerellaceae</taxon>
        <taxon>Colletotrichum</taxon>
        <taxon>Colletotrichum destructivum species complex</taxon>
    </lineage>
</organism>
<accession>A0AAV9SYY7</accession>
<gene>
    <name evidence="3" type="ORF">QIS74_11674</name>
</gene>
<feature type="compositionally biased region" description="Basic and acidic residues" evidence="1">
    <location>
        <begin position="61"/>
        <end position="71"/>
    </location>
</feature>
<reference evidence="3 4" key="1">
    <citation type="submission" date="2023-04" db="EMBL/GenBank/DDBJ databases">
        <title>Colletotrichum tabacum stain YC1 causing leaf anthracnose on Nicotiana tabacum(L.) cv.</title>
        <authorList>
            <person name="Ji Z."/>
            <person name="Wang M."/>
            <person name="Zhang J."/>
            <person name="Wang N."/>
            <person name="Zhou Z."/>
        </authorList>
    </citation>
    <scope>NUCLEOTIDE SEQUENCE [LARGE SCALE GENOMIC DNA]</scope>
    <source>
        <strain evidence="3 4">YC1</strain>
    </source>
</reference>
<comment type="caution">
    <text evidence="3">The sequence shown here is derived from an EMBL/GenBank/DDBJ whole genome shotgun (WGS) entry which is preliminary data.</text>
</comment>
<dbReference type="AlphaFoldDB" id="A0AAV9SYY7"/>
<evidence type="ECO:0000256" key="2">
    <source>
        <dbReference type="SAM" id="SignalP"/>
    </source>
</evidence>
<keyword evidence="4" id="KW-1185">Reference proteome</keyword>
<protein>
    <submittedName>
        <fullName evidence="3">Uncharacterized protein</fullName>
    </submittedName>
</protein>
<name>A0AAV9SYY7_9PEZI</name>
<feature type="signal peptide" evidence="2">
    <location>
        <begin position="1"/>
        <end position="23"/>
    </location>
</feature>
<proteinExistence type="predicted"/>
<dbReference type="Proteomes" id="UP001327957">
    <property type="component" value="Unassembled WGS sequence"/>
</dbReference>
<keyword evidence="2" id="KW-0732">Signal</keyword>